<comment type="caution">
    <text evidence="1">The sequence shown here is derived from an EMBL/GenBank/DDBJ whole genome shotgun (WGS) entry which is preliminary data.</text>
</comment>
<dbReference type="Proteomes" id="UP000051139">
    <property type="component" value="Unassembled WGS sequence"/>
</dbReference>
<dbReference type="NCBIfam" id="TIGR00099">
    <property type="entry name" value="Cof-subfamily"/>
    <property type="match status" value="1"/>
</dbReference>
<gene>
    <name evidence="1" type="ORF">IV55_GL000990</name>
</gene>
<evidence type="ECO:0000313" key="2">
    <source>
        <dbReference type="Proteomes" id="UP000051139"/>
    </source>
</evidence>
<name>A0A0R2KVX4_9LACO</name>
<dbReference type="GO" id="GO:0016791">
    <property type="term" value="F:phosphatase activity"/>
    <property type="evidence" value="ECO:0007669"/>
    <property type="project" value="TreeGrafter"/>
</dbReference>
<organism evidence="1 2">
    <name type="scientific">Furfurilactobacillus siliginis</name>
    <dbReference type="NCBI Taxonomy" id="348151"/>
    <lineage>
        <taxon>Bacteria</taxon>
        <taxon>Bacillati</taxon>
        <taxon>Bacillota</taxon>
        <taxon>Bacilli</taxon>
        <taxon>Lactobacillales</taxon>
        <taxon>Lactobacillaceae</taxon>
        <taxon>Furfurilactobacillus</taxon>
    </lineage>
</organism>
<accession>A0A0R2KVX4</accession>
<dbReference type="Gene3D" id="3.40.50.1000">
    <property type="entry name" value="HAD superfamily/HAD-like"/>
    <property type="match status" value="1"/>
</dbReference>
<reference evidence="1 2" key="1">
    <citation type="journal article" date="2015" name="Genome Announc.">
        <title>Expanding the biotechnology potential of lactobacilli through comparative genomics of 213 strains and associated genera.</title>
        <authorList>
            <person name="Sun Z."/>
            <person name="Harris H.M."/>
            <person name="McCann A."/>
            <person name="Guo C."/>
            <person name="Argimon S."/>
            <person name="Zhang W."/>
            <person name="Yang X."/>
            <person name="Jeffery I.B."/>
            <person name="Cooney J.C."/>
            <person name="Kagawa T.F."/>
            <person name="Liu W."/>
            <person name="Song Y."/>
            <person name="Salvetti E."/>
            <person name="Wrobel A."/>
            <person name="Rasinkangas P."/>
            <person name="Parkhill J."/>
            <person name="Rea M.C."/>
            <person name="O'Sullivan O."/>
            <person name="Ritari J."/>
            <person name="Douillard F.P."/>
            <person name="Paul Ross R."/>
            <person name="Yang R."/>
            <person name="Briner A.E."/>
            <person name="Felis G.E."/>
            <person name="de Vos W.M."/>
            <person name="Barrangou R."/>
            <person name="Klaenhammer T.R."/>
            <person name="Caufield P.W."/>
            <person name="Cui Y."/>
            <person name="Zhang H."/>
            <person name="O'Toole P.W."/>
        </authorList>
    </citation>
    <scope>NUCLEOTIDE SEQUENCE [LARGE SCALE GENOMIC DNA]</scope>
    <source>
        <strain evidence="1 2">DSM 22696</strain>
    </source>
</reference>
<dbReference type="EMBL" id="JQCB01000021">
    <property type="protein sequence ID" value="KRN93681.1"/>
    <property type="molecule type" value="Genomic_DNA"/>
</dbReference>
<dbReference type="AlphaFoldDB" id="A0A0R2KVX4"/>
<dbReference type="PANTHER" id="PTHR10000">
    <property type="entry name" value="PHOSPHOSERINE PHOSPHATASE"/>
    <property type="match status" value="1"/>
</dbReference>
<dbReference type="SUPFAM" id="SSF56784">
    <property type="entry name" value="HAD-like"/>
    <property type="match status" value="1"/>
</dbReference>
<dbReference type="Pfam" id="PF08282">
    <property type="entry name" value="Hydrolase_3"/>
    <property type="match status" value="1"/>
</dbReference>
<dbReference type="GO" id="GO:0005829">
    <property type="term" value="C:cytosol"/>
    <property type="evidence" value="ECO:0007669"/>
    <property type="project" value="TreeGrafter"/>
</dbReference>
<sequence length="285" mass="30982">MLKMTNKGAKTVIKIIASDLDETLLNTDGTLGEKNIAAIKEAAAAGVYFVPNSGRGYKSFEDNLTALGLAQKEGQYKISFNGAAILENAGDKVIATNGLPFELAQGVFDAGRTFDDVSCHVYLLEKLYIYHQTPTDAAYMKSRQVSFEKLTTPDISFLQDQPIMKVIFETPDVARQHELADYVMARFGEQVDVTFSSGRYIEFNRKGVNKGQALLQLAKLLNVAQKETMAVGDNFNDLPMIEAAGIGAAVANAVPEVAKLADVQTTATNDEGAMAELIHNYVLKD</sequence>
<proteinExistence type="predicted"/>
<dbReference type="GO" id="GO:0000287">
    <property type="term" value="F:magnesium ion binding"/>
    <property type="evidence" value="ECO:0007669"/>
    <property type="project" value="TreeGrafter"/>
</dbReference>
<evidence type="ECO:0000313" key="1">
    <source>
        <dbReference type="EMBL" id="KRN93681.1"/>
    </source>
</evidence>
<dbReference type="Gene3D" id="3.30.1240.10">
    <property type="match status" value="1"/>
</dbReference>
<dbReference type="InterPro" id="IPR023214">
    <property type="entry name" value="HAD_sf"/>
</dbReference>
<keyword evidence="1" id="KW-0378">Hydrolase</keyword>
<dbReference type="STRING" id="348151.IV55_GL000990"/>
<dbReference type="InterPro" id="IPR006379">
    <property type="entry name" value="HAD-SF_hydro_IIB"/>
</dbReference>
<dbReference type="NCBIfam" id="TIGR01484">
    <property type="entry name" value="HAD-SF-IIB"/>
    <property type="match status" value="1"/>
</dbReference>
<dbReference type="SFLD" id="SFLDS00003">
    <property type="entry name" value="Haloacid_Dehalogenase"/>
    <property type="match status" value="1"/>
</dbReference>
<dbReference type="InterPro" id="IPR000150">
    <property type="entry name" value="Cof"/>
</dbReference>
<dbReference type="PATRIC" id="fig|348151.3.peg.1013"/>
<dbReference type="InterPro" id="IPR036412">
    <property type="entry name" value="HAD-like_sf"/>
</dbReference>
<dbReference type="PANTHER" id="PTHR10000:SF8">
    <property type="entry name" value="HAD SUPERFAMILY HYDROLASE-LIKE, TYPE 3"/>
    <property type="match status" value="1"/>
</dbReference>
<protein>
    <submittedName>
        <fullName evidence="1">HAD superfamily hydrolase</fullName>
    </submittedName>
</protein>
<keyword evidence="2" id="KW-1185">Reference proteome</keyword>
<dbReference type="SFLD" id="SFLDG01140">
    <property type="entry name" value="C2.B:_Phosphomannomutase_and_P"/>
    <property type="match status" value="1"/>
</dbReference>